<evidence type="ECO:0000313" key="1">
    <source>
        <dbReference type="EMBL" id="KAI4342408.1"/>
    </source>
</evidence>
<proteinExistence type="predicted"/>
<dbReference type="EMBL" id="CM042886">
    <property type="protein sequence ID" value="KAI4342408.1"/>
    <property type="molecule type" value="Genomic_DNA"/>
</dbReference>
<reference evidence="2" key="1">
    <citation type="journal article" date="2023" name="Front. Plant Sci.">
        <title>Chromosomal-level genome assembly of Melastoma candidum provides insights into trichome evolution.</title>
        <authorList>
            <person name="Zhong Y."/>
            <person name="Wu W."/>
            <person name="Sun C."/>
            <person name="Zou P."/>
            <person name="Liu Y."/>
            <person name="Dai S."/>
            <person name="Zhou R."/>
        </authorList>
    </citation>
    <scope>NUCLEOTIDE SEQUENCE [LARGE SCALE GENOMIC DNA]</scope>
</reference>
<dbReference type="Proteomes" id="UP001057402">
    <property type="component" value="Chromosome 7"/>
</dbReference>
<evidence type="ECO:0000313" key="2">
    <source>
        <dbReference type="Proteomes" id="UP001057402"/>
    </source>
</evidence>
<organism evidence="1 2">
    <name type="scientific">Melastoma candidum</name>
    <dbReference type="NCBI Taxonomy" id="119954"/>
    <lineage>
        <taxon>Eukaryota</taxon>
        <taxon>Viridiplantae</taxon>
        <taxon>Streptophyta</taxon>
        <taxon>Embryophyta</taxon>
        <taxon>Tracheophyta</taxon>
        <taxon>Spermatophyta</taxon>
        <taxon>Magnoliopsida</taxon>
        <taxon>eudicotyledons</taxon>
        <taxon>Gunneridae</taxon>
        <taxon>Pentapetalae</taxon>
        <taxon>rosids</taxon>
        <taxon>malvids</taxon>
        <taxon>Myrtales</taxon>
        <taxon>Melastomataceae</taxon>
        <taxon>Melastomatoideae</taxon>
        <taxon>Melastomateae</taxon>
        <taxon>Melastoma</taxon>
    </lineage>
</organism>
<gene>
    <name evidence="1" type="ORF">MLD38_027040</name>
</gene>
<name>A0ACB9P1U6_9MYRT</name>
<keyword evidence="2" id="KW-1185">Reference proteome</keyword>
<protein>
    <submittedName>
        <fullName evidence="1">Uncharacterized protein</fullName>
    </submittedName>
</protein>
<comment type="caution">
    <text evidence="1">The sequence shown here is derived from an EMBL/GenBank/DDBJ whole genome shotgun (WGS) entry which is preliminary data.</text>
</comment>
<sequence length="70" mass="8095">MVQVPSLMLLCYVTMHVPDSDTLAQEEVLIVLEWSTKQAHLNEDPEIRELILEAKSRLELYQSRGSRGFH</sequence>
<accession>A0ACB9P1U6</accession>